<dbReference type="InterPro" id="IPR045275">
    <property type="entry name" value="MscS_archaea/bacteria_type"/>
</dbReference>
<keyword evidence="1" id="KW-0997">Cell inner membrane</keyword>
<comment type="caution">
    <text evidence="1">Lacks conserved residue(s) required for the propagation of feature annotation.</text>
</comment>
<feature type="transmembrane region" description="Helical" evidence="1">
    <location>
        <begin position="108"/>
        <end position="129"/>
    </location>
</feature>
<keyword evidence="1" id="KW-0813">Transport</keyword>
<keyword evidence="1" id="KW-0472">Membrane</keyword>
<reference evidence="2 3" key="1">
    <citation type="submission" date="2015-06" db="EMBL/GenBank/DDBJ databases">
        <title>A Comprehensive Approach to Explore the Metabolic and Phylogenetic Diversity of Bacterial Steroid Degradation in the Environment: Testosterone as an Example.</title>
        <authorList>
            <person name="Yang F.-C."/>
            <person name="Chen Y.-L."/>
            <person name="Yu C.-P."/>
            <person name="Tang S.-L."/>
            <person name="Wang P.-H."/>
            <person name="Ismail W."/>
            <person name="Wang C.-H."/>
            <person name="Yang C.-Y."/>
            <person name="Chiang Y.-R."/>
        </authorList>
    </citation>
    <scope>NUCLEOTIDE SEQUENCE [LARGE SCALE GENOMIC DNA]</scope>
    <source>
        <strain evidence="2 3">DSM 18526</strain>
    </source>
</reference>
<feature type="transmembrane region" description="Helical" evidence="1">
    <location>
        <begin position="250"/>
        <end position="271"/>
    </location>
</feature>
<dbReference type="GO" id="GO:0005886">
    <property type="term" value="C:plasma membrane"/>
    <property type="evidence" value="ECO:0007669"/>
    <property type="project" value="UniProtKB-SubCell"/>
</dbReference>
<evidence type="ECO:0000256" key="1">
    <source>
        <dbReference type="RuleBase" id="RU369025"/>
    </source>
</evidence>
<evidence type="ECO:0000313" key="2">
    <source>
        <dbReference type="EMBL" id="AMN45766.1"/>
    </source>
</evidence>
<feature type="transmembrane region" description="Helical" evidence="1">
    <location>
        <begin position="202"/>
        <end position="229"/>
    </location>
</feature>
<name>A0A127F5P7_STEDE</name>
<comment type="similarity">
    <text evidence="1">Belongs to the MscS (TC 1.A.23) family.</text>
</comment>
<dbReference type="PANTHER" id="PTHR30221:SF1">
    <property type="entry name" value="SMALL-CONDUCTANCE MECHANOSENSITIVE CHANNEL"/>
    <property type="match status" value="1"/>
</dbReference>
<keyword evidence="1" id="KW-0406">Ion transport</keyword>
<feature type="transmembrane region" description="Helical" evidence="1">
    <location>
        <begin position="283"/>
        <end position="307"/>
    </location>
</feature>
<feature type="transmembrane region" description="Helical" evidence="1">
    <location>
        <begin position="465"/>
        <end position="485"/>
    </location>
</feature>
<sequence>MDFSTWYTSFSESVGGYLPGILGALAILLVGWIVALIGRALARKALGALHLNQKLAAQVQAKFDLERTIASIVFWIIFLFALIGMFNVLRIDSVSGPLSALAASVMLYLPRVLLAAALILVAWLLATIVRTIVDKALAATHLDDSLSKAAGVKPIAESAGQVVYWLVILLFLPAIVGALQIEGLMVPLMEMSRKLLSALPDIIAALAIGGIGWLIASVLRGLVTSLLATSGVDRFGDSREGVRGVQISQLGGTLVFILVIVPALIAALDALKIEVISDPARDMLRMFMTAIPNILAAAAILAIAWFIGRFVSGLVSRLLLNLGFDRLPERLGLPQAFPAAGEAASNAAQAEGSAPDACGTPSALAGSIAFFFVMLFATVEAAHRLGFTGVRDLLETFIGFGADILVGLVILAIGQWLASLAATAIRRTGRSYSELMSTIARVAILGLVIAMGLRAMGIADQIVNLAFGLVLGAVAVAFAIAFGVGGRESAGRLARHWVDRYLEQRDSPDRK</sequence>
<accession>A0A127F5P7</accession>
<dbReference type="RefSeq" id="WP_066918041.1">
    <property type="nucleotide sequence ID" value="NZ_CP011971.1"/>
</dbReference>
<feature type="transmembrane region" description="Helical" evidence="1">
    <location>
        <begin position="439"/>
        <end position="459"/>
    </location>
</feature>
<protein>
    <recommendedName>
        <fullName evidence="1">Small-conductance mechanosensitive channel</fullName>
    </recommendedName>
</protein>
<feature type="transmembrane region" description="Helical" evidence="1">
    <location>
        <begin position="20"/>
        <end position="42"/>
    </location>
</feature>
<proteinExistence type="inferred from homology"/>
<keyword evidence="1" id="KW-0812">Transmembrane</keyword>
<comment type="function">
    <text evidence="1">Mechanosensitive channel that participates in the regulation of osmotic pressure changes within the cell, opening in response to stretch forces in the membrane lipid bilayer, without the need for other proteins. Contributes to normal resistance to hypoosmotic shock. Forms an ion channel of 1.0 nanosiemens conductance with a slight preference for anions.</text>
</comment>
<keyword evidence="1" id="KW-1003">Cell membrane</keyword>
<dbReference type="PANTHER" id="PTHR30221">
    <property type="entry name" value="SMALL-CONDUCTANCE MECHANOSENSITIVE CHANNEL"/>
    <property type="match status" value="1"/>
</dbReference>
<comment type="subunit">
    <text evidence="1">Homoheptamer.</text>
</comment>
<dbReference type="Pfam" id="PF05552">
    <property type="entry name" value="MS_channel_1st_1"/>
    <property type="match status" value="4"/>
</dbReference>
<organism evidence="2 3">
    <name type="scientific">Steroidobacter denitrificans</name>
    <dbReference type="NCBI Taxonomy" id="465721"/>
    <lineage>
        <taxon>Bacteria</taxon>
        <taxon>Pseudomonadati</taxon>
        <taxon>Pseudomonadota</taxon>
        <taxon>Gammaproteobacteria</taxon>
        <taxon>Steroidobacterales</taxon>
        <taxon>Steroidobacteraceae</taxon>
        <taxon>Steroidobacter</taxon>
    </lineage>
</organism>
<dbReference type="Proteomes" id="UP000070250">
    <property type="component" value="Chromosome"/>
</dbReference>
<dbReference type="OrthoDB" id="1411407at2"/>
<dbReference type="EMBL" id="CP011971">
    <property type="protein sequence ID" value="AMN45766.1"/>
    <property type="molecule type" value="Genomic_DNA"/>
</dbReference>
<feature type="transmembrane region" description="Helical" evidence="1">
    <location>
        <begin position="162"/>
        <end position="182"/>
    </location>
</feature>
<evidence type="ECO:0000313" key="3">
    <source>
        <dbReference type="Proteomes" id="UP000070250"/>
    </source>
</evidence>
<dbReference type="InterPro" id="IPR008910">
    <property type="entry name" value="MSC_TM_helix"/>
</dbReference>
<dbReference type="NCBIfam" id="NF033912">
    <property type="entry name" value="msc"/>
    <property type="match status" value="1"/>
</dbReference>
<keyword evidence="1" id="KW-1133">Transmembrane helix</keyword>
<comment type="subcellular location">
    <subcellularLocation>
        <location evidence="1">Cell inner membrane</location>
        <topology evidence="1">Multi-pass membrane protein</topology>
    </subcellularLocation>
</comment>
<keyword evidence="3" id="KW-1185">Reference proteome</keyword>
<feature type="transmembrane region" description="Helical" evidence="1">
    <location>
        <begin position="69"/>
        <end position="88"/>
    </location>
</feature>
<dbReference type="AlphaFoldDB" id="A0A127F5P7"/>
<feature type="transmembrane region" description="Helical" evidence="1">
    <location>
        <begin position="363"/>
        <end position="385"/>
    </location>
</feature>
<gene>
    <name evidence="2" type="ORF">ACG33_01320</name>
</gene>
<feature type="transmembrane region" description="Helical" evidence="1">
    <location>
        <begin position="397"/>
        <end position="418"/>
    </location>
</feature>
<keyword evidence="1" id="KW-0407">Ion channel</keyword>
<dbReference type="PATRIC" id="fig|465721.4.peg.290"/>
<dbReference type="GO" id="GO:0008381">
    <property type="term" value="F:mechanosensitive monoatomic ion channel activity"/>
    <property type="evidence" value="ECO:0007669"/>
    <property type="project" value="InterPro"/>
</dbReference>
<dbReference type="KEGG" id="sdf:ACG33_01320"/>